<protein>
    <submittedName>
        <fullName evidence="1">Uncharacterized protein</fullName>
    </submittedName>
</protein>
<dbReference type="Proteomes" id="UP000297014">
    <property type="component" value="Unassembled WGS sequence"/>
</dbReference>
<comment type="caution">
    <text evidence="1">The sequence shown here is derived from an EMBL/GenBank/DDBJ whole genome shotgun (WGS) entry which is preliminary data.</text>
</comment>
<dbReference type="EMBL" id="ALPT02000004">
    <property type="protein sequence ID" value="KGA98852.1"/>
    <property type="molecule type" value="Genomic_DNA"/>
</dbReference>
<evidence type="ECO:0000313" key="2">
    <source>
        <dbReference type="EMBL" id="THG90738.1"/>
    </source>
</evidence>
<dbReference type="InterPro" id="IPR007920">
    <property type="entry name" value="UPF0223"/>
</dbReference>
<dbReference type="NCBIfam" id="NF003353">
    <property type="entry name" value="PRK04387.1"/>
    <property type="match status" value="1"/>
</dbReference>
<evidence type="ECO:0000313" key="3">
    <source>
        <dbReference type="Proteomes" id="UP000002754"/>
    </source>
</evidence>
<evidence type="ECO:0000313" key="1">
    <source>
        <dbReference type="EMBL" id="KGA98852.1"/>
    </source>
</evidence>
<dbReference type="STRING" id="1218173.BALCAV_0201895"/>
<dbReference type="AlphaFoldDB" id="A0A094YZ76"/>
<dbReference type="EMBL" id="JALP01000123">
    <property type="protein sequence ID" value="THG90738.1"/>
    <property type="molecule type" value="Genomic_DNA"/>
</dbReference>
<dbReference type="RefSeq" id="WP_003320947.1">
    <property type="nucleotide sequence ID" value="NZ_ALPT02000004.1"/>
</dbReference>
<dbReference type="Pfam" id="PF05256">
    <property type="entry name" value="UPF0223"/>
    <property type="match status" value="1"/>
</dbReference>
<dbReference type="PIRSF" id="PIRSF037260">
    <property type="entry name" value="UPF0223"/>
    <property type="match status" value="1"/>
</dbReference>
<name>A0A094YZ76_ALKAL</name>
<proteinExistence type="predicted"/>
<dbReference type="Gene3D" id="1.10.220.80">
    <property type="entry name" value="BH2638-like"/>
    <property type="match status" value="1"/>
</dbReference>
<reference evidence="2 4" key="2">
    <citation type="submission" date="2014-01" db="EMBL/GenBank/DDBJ databases">
        <title>Draft genome sequencing of Bacillus alcalophilus CGMCC 1.3604.</title>
        <authorList>
            <person name="Yang J."/>
            <person name="Diao L."/>
            <person name="Yang S."/>
        </authorList>
    </citation>
    <scope>NUCLEOTIDE SEQUENCE [LARGE SCALE GENOMIC DNA]</scope>
    <source>
        <strain evidence="2 4">CGMCC 1.3604</strain>
    </source>
</reference>
<dbReference type="Proteomes" id="UP000002754">
    <property type="component" value="Unassembled WGS sequence"/>
</dbReference>
<sequence length="91" mass="10838">MDMNMPISLDWTKDEVVDVLDFYQAVEDVFSRGMERDKFLNYYKRFKEIVPSKSEEKQLCQQFDEQAEVSCYHAVKTAKEKQTGEMIRLTK</sequence>
<evidence type="ECO:0000313" key="4">
    <source>
        <dbReference type="Proteomes" id="UP000297014"/>
    </source>
</evidence>
<dbReference type="eggNOG" id="COG4476">
    <property type="taxonomic scope" value="Bacteria"/>
</dbReference>
<dbReference type="SUPFAM" id="SSF158504">
    <property type="entry name" value="BH2638-like"/>
    <property type="match status" value="1"/>
</dbReference>
<dbReference type="InterPro" id="IPR023324">
    <property type="entry name" value="BH2638-like_sf"/>
</dbReference>
<keyword evidence="3" id="KW-1185">Reference proteome</keyword>
<dbReference type="OrthoDB" id="1649074at2"/>
<reference evidence="1 3" key="1">
    <citation type="journal article" date="2014" name="Genome Announc.">
        <title>Draft Genome Sequence of Bacillus alcalophilus AV1934, a Classic Alkaliphile Isolated from Human Feces in 1934.</title>
        <authorList>
            <person name="Attie O."/>
            <person name="Jayaprakash A."/>
            <person name="Shah H."/>
            <person name="Paulsen I.T."/>
            <person name="Morino M."/>
            <person name="Takahashi Y."/>
            <person name="Narumi I."/>
            <person name="Sachidanandam R."/>
            <person name="Satoh K."/>
            <person name="Ito M."/>
            <person name="Krulwich T.A."/>
        </authorList>
    </citation>
    <scope>NUCLEOTIDE SEQUENCE [LARGE SCALE GENOMIC DNA]</scope>
    <source>
        <strain evidence="1 3">AV1934</strain>
    </source>
</reference>
<gene>
    <name evidence="2" type="ORF">AJ85_09205</name>
    <name evidence="1" type="ORF">BALCAV_0201895</name>
</gene>
<organism evidence="1 3">
    <name type="scientific">Alkalihalobacillus alcalophilus ATCC 27647 = CGMCC 1.3604</name>
    <dbReference type="NCBI Taxonomy" id="1218173"/>
    <lineage>
        <taxon>Bacteria</taxon>
        <taxon>Bacillati</taxon>
        <taxon>Bacillota</taxon>
        <taxon>Bacilli</taxon>
        <taxon>Bacillales</taxon>
        <taxon>Bacillaceae</taxon>
        <taxon>Alkalihalobacillus</taxon>
    </lineage>
</organism>
<accession>A0A094YZ76</accession>